<dbReference type="OrthoDB" id="432169at2759"/>
<evidence type="ECO:0000256" key="5">
    <source>
        <dbReference type="SAM" id="MobiDB-lite"/>
    </source>
</evidence>
<evidence type="ECO:0000256" key="2">
    <source>
        <dbReference type="ARBA" id="ARBA00022630"/>
    </source>
</evidence>
<dbReference type="Pfam" id="PF07992">
    <property type="entry name" value="Pyr_redox_2"/>
    <property type="match status" value="1"/>
</dbReference>
<evidence type="ECO:0000256" key="4">
    <source>
        <dbReference type="ARBA" id="ARBA00023002"/>
    </source>
</evidence>
<dbReference type="GO" id="GO:0005737">
    <property type="term" value="C:cytoplasm"/>
    <property type="evidence" value="ECO:0007669"/>
    <property type="project" value="TreeGrafter"/>
</dbReference>
<dbReference type="EMBL" id="CAJVCH010405407">
    <property type="protein sequence ID" value="CAG7817851.1"/>
    <property type="molecule type" value="Genomic_DNA"/>
</dbReference>
<dbReference type="AlphaFoldDB" id="A0A8J2KQM0"/>
<keyword evidence="2" id="KW-0285">Flavoprotein</keyword>
<dbReference type="PANTHER" id="PTHR43557:SF2">
    <property type="entry name" value="RIESKE DOMAIN-CONTAINING PROTEIN-RELATED"/>
    <property type="match status" value="1"/>
</dbReference>
<dbReference type="InterPro" id="IPR017941">
    <property type="entry name" value="Rieske_2Fe-2S"/>
</dbReference>
<feature type="domain" description="Rieske" evidence="6">
    <location>
        <begin position="14"/>
        <end position="111"/>
    </location>
</feature>
<protein>
    <recommendedName>
        <fullName evidence="6">Rieske domain-containing protein</fullName>
    </recommendedName>
</protein>
<comment type="caution">
    <text evidence="7">The sequence shown here is derived from an EMBL/GenBank/DDBJ whole genome shotgun (WGS) entry which is preliminary data.</text>
</comment>
<organism evidence="7 8">
    <name type="scientific">Allacma fusca</name>
    <dbReference type="NCBI Taxonomy" id="39272"/>
    <lineage>
        <taxon>Eukaryota</taxon>
        <taxon>Metazoa</taxon>
        <taxon>Ecdysozoa</taxon>
        <taxon>Arthropoda</taxon>
        <taxon>Hexapoda</taxon>
        <taxon>Collembola</taxon>
        <taxon>Symphypleona</taxon>
        <taxon>Sminthuridae</taxon>
        <taxon>Allacma</taxon>
    </lineage>
</organism>
<keyword evidence="3" id="KW-0274">FAD</keyword>
<keyword evidence="8" id="KW-1185">Reference proteome</keyword>
<sequence>MGGKASCASKVDGLEVAKVAEFNKTTRMKEVILANGKSILVVKTDSGFYAVGSKCTHYGAPLIDGNVYNGHIRCPWHGACFNLANGDIEQFPGLDSLQSYPCKVKSGTVFAYHTSEPAEPVLRPMCKMSKRSHVIVIIGTGISAVMCAQTLRQEQYDGRIILITKDKQFPYDRTKLSKVPGIKWNEIKLRDPDFFHSYDIEIMLDSPVSKVRFPDRTVVVDNGKDTTLVYDKLLIASGLRPRSYGPVIPGGDLKNIVTLYNMEDASQIASQAAGKDVLICGSSFIAMELATSLKSKAKHVNIIGRSRSPYGIVLGPATGKAILNHLLEGPDGNKVRYWGIDEVKSFEGNAKKEVVKVLTMKKKAFDAQLVILAIGAIPNTDFLEDTPIRLNQQDGAVCVNKFLETSVKDVYAAGDVTQFPTEFSAKGRASICHCGIATHHGKVAAQNMMGKEMTVHQIVPFFWTVVAGVNVRYAGYGEGHSDTAIFGSLESMEFCTLYRRSNRALGIATVNCDPLAAQMADEFQAGIKYKHDYPITVLKRFPKPPVVGEKYFGFKEDIAEFATYDLRNAPAKKPTDTDNLRKKSRSVVNLND</sequence>
<dbReference type="Pfam" id="PF00355">
    <property type="entry name" value="Rieske"/>
    <property type="match status" value="1"/>
</dbReference>
<evidence type="ECO:0000256" key="3">
    <source>
        <dbReference type="ARBA" id="ARBA00022827"/>
    </source>
</evidence>
<dbReference type="InterPro" id="IPR023753">
    <property type="entry name" value="FAD/NAD-binding_dom"/>
</dbReference>
<dbReference type="GO" id="GO:0051537">
    <property type="term" value="F:2 iron, 2 sulfur cluster binding"/>
    <property type="evidence" value="ECO:0007669"/>
    <property type="project" value="InterPro"/>
</dbReference>
<dbReference type="GO" id="GO:0016651">
    <property type="term" value="F:oxidoreductase activity, acting on NAD(P)H"/>
    <property type="evidence" value="ECO:0007669"/>
    <property type="project" value="TreeGrafter"/>
</dbReference>
<reference evidence="7" key="1">
    <citation type="submission" date="2021-06" db="EMBL/GenBank/DDBJ databases">
        <authorList>
            <person name="Hodson N. C."/>
            <person name="Mongue J. A."/>
            <person name="Jaron S. K."/>
        </authorList>
    </citation>
    <scope>NUCLEOTIDE SEQUENCE</scope>
</reference>
<dbReference type="CDD" id="cd03478">
    <property type="entry name" value="Rieske_AIFL_N"/>
    <property type="match status" value="1"/>
</dbReference>
<dbReference type="PANTHER" id="PTHR43557">
    <property type="entry name" value="APOPTOSIS-INDUCING FACTOR 1"/>
    <property type="match status" value="1"/>
</dbReference>
<evidence type="ECO:0000313" key="8">
    <source>
        <dbReference type="Proteomes" id="UP000708208"/>
    </source>
</evidence>
<gene>
    <name evidence="7" type="ORF">AFUS01_LOCUS28391</name>
</gene>
<name>A0A8J2KQM0_9HEXA</name>
<dbReference type="InterPro" id="IPR050446">
    <property type="entry name" value="FAD-oxidoreductase/Apoptosis"/>
</dbReference>
<keyword evidence="4" id="KW-0560">Oxidoreductase</keyword>
<accession>A0A8J2KQM0</accession>
<dbReference type="PROSITE" id="PS51296">
    <property type="entry name" value="RIESKE"/>
    <property type="match status" value="1"/>
</dbReference>
<evidence type="ECO:0000259" key="6">
    <source>
        <dbReference type="PROSITE" id="PS51296"/>
    </source>
</evidence>
<proteinExistence type="predicted"/>
<feature type="region of interest" description="Disordered" evidence="5">
    <location>
        <begin position="572"/>
        <end position="592"/>
    </location>
</feature>
<comment type="cofactor">
    <cofactor evidence="1">
        <name>FAD</name>
        <dbReference type="ChEBI" id="CHEBI:57692"/>
    </cofactor>
</comment>
<dbReference type="Proteomes" id="UP000708208">
    <property type="component" value="Unassembled WGS sequence"/>
</dbReference>
<evidence type="ECO:0000313" key="7">
    <source>
        <dbReference type="EMBL" id="CAG7817851.1"/>
    </source>
</evidence>
<evidence type="ECO:0000256" key="1">
    <source>
        <dbReference type="ARBA" id="ARBA00001974"/>
    </source>
</evidence>